<evidence type="ECO:0000256" key="1">
    <source>
        <dbReference type="SAM" id="MobiDB-lite"/>
    </source>
</evidence>
<evidence type="ECO:0000313" key="2">
    <source>
        <dbReference type="EMBL" id="ACD59701.1"/>
    </source>
</evidence>
<evidence type="ECO:0000313" key="3">
    <source>
        <dbReference type="Proteomes" id="UP000001740"/>
    </source>
</evidence>
<sequence length="71" mass="7971">MHEGVLLPPMPAQLARARHCPPRGRPAGARRLRDASRRCTDAGSSGRRHARGKKGTTIDHWRLPTLHKFRS</sequence>
<name>A0A0K0GLR6_XANOP</name>
<dbReference type="HOGENOM" id="CLU_2739096_0_0_6"/>
<feature type="compositionally biased region" description="Basic and acidic residues" evidence="1">
    <location>
        <begin position="31"/>
        <end position="40"/>
    </location>
</feature>
<gene>
    <name evidence="2" type="ordered locus">PXO_01696</name>
</gene>
<reference evidence="2 3" key="1">
    <citation type="journal article" date="2008" name="BMC Genomics">
        <title>Genome sequence and rapid evolution of the rice pathogen Xanthomonas oryzae pv. oryzae PXO99A.</title>
        <authorList>
            <person name="Salzberg S.L."/>
            <person name="Sommer D.D."/>
            <person name="Schatz M.C."/>
            <person name="Phillippy A.M."/>
            <person name="Rabinowicz P.D."/>
            <person name="Tsuge S."/>
            <person name="Furutani A."/>
            <person name="Ochiai H."/>
            <person name="Delcher A.L."/>
            <person name="Kelley D."/>
            <person name="Madupu R."/>
            <person name="Puiu D."/>
            <person name="Radune D."/>
            <person name="Shumway M."/>
            <person name="Trapnell C."/>
            <person name="Aparna G."/>
            <person name="Jha G."/>
            <person name="Pandey A."/>
            <person name="Patil P.B."/>
            <person name="Ishihara H."/>
            <person name="Meyer D.F."/>
            <person name="Szurek B."/>
            <person name="Verdier V."/>
            <person name="Koebnik R."/>
            <person name="Dow J.M."/>
            <person name="Ryan R.P."/>
            <person name="Hirata H."/>
            <person name="Tsuyumu S."/>
            <person name="Won Lee S."/>
            <person name="Seo Y.S."/>
            <person name="Sriariyanum M."/>
            <person name="Ronald P.C."/>
            <person name="Sonti R.V."/>
            <person name="Van Sluys M.A."/>
            <person name="Leach J.E."/>
            <person name="White F.F."/>
            <person name="Bogdanove A.J."/>
        </authorList>
    </citation>
    <scope>NUCLEOTIDE SEQUENCE [LARGE SCALE GENOMIC DNA]</scope>
    <source>
        <strain evidence="2 3">PXO99A</strain>
    </source>
</reference>
<dbReference type="KEGG" id="xop:PXO_01696"/>
<dbReference type="AlphaFoldDB" id="A0A0K0GLR6"/>
<protein>
    <submittedName>
        <fullName evidence="2">Uncharacterized protein</fullName>
    </submittedName>
</protein>
<proteinExistence type="predicted"/>
<accession>A0A0K0GLR6</accession>
<dbReference type="EMBL" id="CP000967">
    <property type="protein sequence ID" value="ACD59701.1"/>
    <property type="molecule type" value="Genomic_DNA"/>
</dbReference>
<dbReference type="Proteomes" id="UP000001740">
    <property type="component" value="Chromosome"/>
</dbReference>
<organism evidence="2 3">
    <name type="scientific">Xanthomonas oryzae pv. oryzae (strain PXO99A)</name>
    <dbReference type="NCBI Taxonomy" id="360094"/>
    <lineage>
        <taxon>Bacteria</taxon>
        <taxon>Pseudomonadati</taxon>
        <taxon>Pseudomonadota</taxon>
        <taxon>Gammaproteobacteria</taxon>
        <taxon>Lysobacterales</taxon>
        <taxon>Lysobacteraceae</taxon>
        <taxon>Xanthomonas</taxon>
    </lineage>
</organism>
<feature type="region of interest" description="Disordered" evidence="1">
    <location>
        <begin position="15"/>
        <end position="58"/>
    </location>
</feature>